<dbReference type="Gene3D" id="2.60.40.1220">
    <property type="match status" value="1"/>
</dbReference>
<evidence type="ECO:0000313" key="4">
    <source>
        <dbReference type="EMBL" id="MDW0116327.1"/>
    </source>
</evidence>
<name>A0AAW9A583_9BACL</name>
<feature type="chain" id="PRO_5043779397" evidence="2">
    <location>
        <begin position="32"/>
        <end position="950"/>
    </location>
</feature>
<dbReference type="Proteomes" id="UP001271648">
    <property type="component" value="Unassembled WGS sequence"/>
</dbReference>
<gene>
    <name evidence="4" type="ORF">QTL97_05230</name>
</gene>
<dbReference type="RefSeq" id="WP_317940371.1">
    <property type="nucleotide sequence ID" value="NZ_JAUBDJ010000002.1"/>
</dbReference>
<dbReference type="Pfam" id="PF00395">
    <property type="entry name" value="SLH"/>
    <property type="match status" value="3"/>
</dbReference>
<feature type="domain" description="SLH" evidence="3">
    <location>
        <begin position="148"/>
        <end position="211"/>
    </location>
</feature>
<comment type="caution">
    <text evidence="4">The sequence shown here is derived from an EMBL/GenBank/DDBJ whole genome shotgun (WGS) entry which is preliminary data.</text>
</comment>
<keyword evidence="1 2" id="KW-0732">Signal</keyword>
<sequence length="950" mass="99492">MAHQPKAYKKFVATAATATLVASAIAPVASAAAETKSFTDVSSAYADAVNYLVAQDITSGKTATTFGTTENITRGDAAVFIARALKLDVDNAKDQGFTDLNSRVKNAVNAVVAAEIAGGKSATSFAPEANITRQEMAKMLANAYGLTAKENANFTDVNSNWIGYVSALKEAGITLGKTDTTFAPTANLTRGEFALFMFRAEGAPAAVGEVALASVKATSAKTIEVTFNQAVDTEKAKVELLRGTFKQNATLEWADDKKSVKLIGAGNFQAADYTVNVTGLGEKTLTGSVKIEAQRVASIQILDDVAVVSKAMVDGKFTDTTVATVGYSVKDQYGVDMNATLKTNDDANITLKDGVVTISSALVKGKTVGDLVPVVIIDTATGISTTKTVKLSAESTVSDISVAGVYNEKGEVVELSDKSDASKAFIVLDLKDQYGNAITDAAKASGIVVTNTNTSNIELETVTVDQVKKVVIKSEKIGDKNKLVIGFDSIKKAGNTDVLLISTTNGKSATYTVKVAETSTTDVITVGQPEVAVVGEDTLIPVTVTDKTGNVITDVKLLSDANKGIKLGDKTVDVKKLSVKDGQVYLTHKFDSKGTQALVFTTSTYKVATITIDVKAAAEAQAIRGLQEPLVIKSGADNAVTVTAVDHLVIEDQYGRVMKNAKDAVTVELVGKSDVVSVDEDTNKVTGLKNGTATLKVQLKSDTKGDSAVEVKVRVTDGTEYSDYEIVTIGKVQAAGTEEDAGPKAFTVNGLLNGGKVALDPSEFTVKLTGGNFEQNEVNVNKGKFTIDKDDLSKNSSSKPIDTEFTLRVTVNATGKVLEQKFVVSPANKLVEDFFFTASSTSTTYANAKGITEAIVKGGTYAIGEKIVVDDAETALNVATVDQYGNKKVVAATTASILTIVPEKAGSVVISGNGTYNATAVLAEGVNEAVITVKVKVGTATKELKVTLKK</sequence>
<reference evidence="4 5" key="1">
    <citation type="submission" date="2023-06" db="EMBL/GenBank/DDBJ databases">
        <title>Sporosarcina sp. nov., isolated from Korean traditional fermented seafood 'Jeotgal'.</title>
        <authorList>
            <person name="Yang A.I."/>
            <person name="Shin N.-R."/>
        </authorList>
    </citation>
    <scope>NUCLEOTIDE SEQUENCE [LARGE SCALE GENOMIC DNA]</scope>
    <source>
        <strain evidence="4 5">KCTC43456</strain>
    </source>
</reference>
<organism evidence="4 5">
    <name type="scientific">Sporosarcina thermotolerans</name>
    <dbReference type="NCBI Taxonomy" id="633404"/>
    <lineage>
        <taxon>Bacteria</taxon>
        <taxon>Bacillati</taxon>
        <taxon>Bacillota</taxon>
        <taxon>Bacilli</taxon>
        <taxon>Bacillales</taxon>
        <taxon>Caryophanaceae</taxon>
        <taxon>Sporosarcina</taxon>
    </lineage>
</organism>
<dbReference type="AlphaFoldDB" id="A0AAW9A583"/>
<protein>
    <submittedName>
        <fullName evidence="4">S-layer homology domain-containing protein</fullName>
    </submittedName>
</protein>
<feature type="signal peptide" evidence="2">
    <location>
        <begin position="1"/>
        <end position="31"/>
    </location>
</feature>
<proteinExistence type="predicted"/>
<keyword evidence="5" id="KW-1185">Reference proteome</keyword>
<dbReference type="EMBL" id="JAUBDJ010000002">
    <property type="protein sequence ID" value="MDW0116327.1"/>
    <property type="molecule type" value="Genomic_DNA"/>
</dbReference>
<dbReference type="InterPro" id="IPR014755">
    <property type="entry name" value="Cu-Rt/internalin_Ig-like"/>
</dbReference>
<accession>A0AAW9A583</accession>
<dbReference type="PROSITE" id="PS51272">
    <property type="entry name" value="SLH"/>
    <property type="match status" value="2"/>
</dbReference>
<evidence type="ECO:0000259" key="3">
    <source>
        <dbReference type="PROSITE" id="PS51272"/>
    </source>
</evidence>
<feature type="domain" description="SLH" evidence="3">
    <location>
        <begin position="32"/>
        <end position="95"/>
    </location>
</feature>
<evidence type="ECO:0000256" key="2">
    <source>
        <dbReference type="SAM" id="SignalP"/>
    </source>
</evidence>
<evidence type="ECO:0000256" key="1">
    <source>
        <dbReference type="ARBA" id="ARBA00022729"/>
    </source>
</evidence>
<evidence type="ECO:0000313" key="5">
    <source>
        <dbReference type="Proteomes" id="UP001271648"/>
    </source>
</evidence>
<dbReference type="InterPro" id="IPR001119">
    <property type="entry name" value="SLH_dom"/>
</dbReference>